<dbReference type="InterPro" id="IPR050074">
    <property type="entry name" value="DHO_dehydrogenase"/>
</dbReference>
<comment type="similarity">
    <text evidence="5">Belongs to the dihydroorotate dehydrogenase family. Type 2 subfamily.</text>
</comment>
<dbReference type="CDD" id="cd04738">
    <property type="entry name" value="DHOD_2_like"/>
    <property type="match status" value="1"/>
</dbReference>
<gene>
    <name evidence="14" type="ORF">LCGC14_0164990</name>
</gene>
<dbReference type="PROSITE" id="PS00912">
    <property type="entry name" value="DHODEHASE_2"/>
    <property type="match status" value="1"/>
</dbReference>
<dbReference type="EMBL" id="LAZR01000062">
    <property type="protein sequence ID" value="KKN96855.1"/>
    <property type="molecule type" value="Genomic_DNA"/>
</dbReference>
<dbReference type="UniPathway" id="UPA00070">
    <property type="reaction ID" value="UER00946"/>
</dbReference>
<comment type="cofactor">
    <cofactor evidence="1">
        <name>FMN</name>
        <dbReference type="ChEBI" id="CHEBI:58210"/>
    </cofactor>
</comment>
<dbReference type="GO" id="GO:0016020">
    <property type="term" value="C:membrane"/>
    <property type="evidence" value="ECO:0007669"/>
    <property type="project" value="UniProtKB-SubCell"/>
</dbReference>
<dbReference type="EC" id="1.3.5.2" evidence="6"/>
<sequence length="324" mass="35399">MERLAHLLLTLLDPERAHDIAVRGMLKRRLAPGLYEPEGNNPDIFKTHLFGTEINNPIGLAAGFDKNGILVDVAEDYGFGWVEVGSVTCQGGPGNERPRMFRVGDRDVMNRMGLNGEPAWMVRERLLMCRSQAYGVNIAKTHDPNIMGDAAIEDISESYRLLGGLGAYTVLNISCPNTAEGKTFEDPSALRELLNACCLYRRGRPLLVKLSPNIQGDDLEQILILADDFNLSGFICSNTLPSVHEKYGKGGRSGDAVRGLSVALVHYVTAHIKKVVIGCGGIFSAVEVLQYLKAGAPLVQVYNGFVRGPNAGPRFVHRVLELLE</sequence>
<evidence type="ECO:0000256" key="3">
    <source>
        <dbReference type="ARBA" id="ARBA00004370"/>
    </source>
</evidence>
<evidence type="ECO:0000256" key="11">
    <source>
        <dbReference type="ARBA" id="ARBA00023136"/>
    </source>
</evidence>
<dbReference type="InterPro" id="IPR001295">
    <property type="entry name" value="Dihydroorotate_DH_CS"/>
</dbReference>
<dbReference type="GO" id="GO:0106430">
    <property type="term" value="F:dihydroorotate dehydrogenase (quinone) activity"/>
    <property type="evidence" value="ECO:0007669"/>
    <property type="project" value="UniProtKB-EC"/>
</dbReference>
<evidence type="ECO:0000256" key="10">
    <source>
        <dbReference type="ARBA" id="ARBA00023002"/>
    </source>
</evidence>
<dbReference type="AlphaFoldDB" id="A0A0F9UUZ2"/>
<comment type="function">
    <text evidence="2">Catalyzes the conversion of dihydroorotate to orotate with quinone as electron acceptor.</text>
</comment>
<dbReference type="PIRSF" id="PIRSF000164">
    <property type="entry name" value="DHO_oxidase"/>
    <property type="match status" value="1"/>
</dbReference>
<evidence type="ECO:0000256" key="4">
    <source>
        <dbReference type="ARBA" id="ARBA00005161"/>
    </source>
</evidence>
<dbReference type="PANTHER" id="PTHR48109:SF4">
    <property type="entry name" value="DIHYDROOROTATE DEHYDROGENASE (QUINONE), MITOCHONDRIAL"/>
    <property type="match status" value="1"/>
</dbReference>
<keyword evidence="8" id="KW-0288">FMN</keyword>
<organism evidence="14">
    <name type="scientific">marine sediment metagenome</name>
    <dbReference type="NCBI Taxonomy" id="412755"/>
    <lineage>
        <taxon>unclassified sequences</taxon>
        <taxon>metagenomes</taxon>
        <taxon>ecological metagenomes</taxon>
    </lineage>
</organism>
<dbReference type="PANTHER" id="PTHR48109">
    <property type="entry name" value="DIHYDROOROTATE DEHYDROGENASE (QUINONE), MITOCHONDRIAL-RELATED"/>
    <property type="match status" value="1"/>
</dbReference>
<protein>
    <recommendedName>
        <fullName evidence="6">dihydroorotate dehydrogenase (quinone)</fullName>
        <ecNumber evidence="6">1.3.5.2</ecNumber>
    </recommendedName>
</protein>
<keyword evidence="9" id="KW-0665">Pyrimidine biosynthesis</keyword>
<evidence type="ECO:0000256" key="2">
    <source>
        <dbReference type="ARBA" id="ARBA00003125"/>
    </source>
</evidence>
<evidence type="ECO:0000256" key="1">
    <source>
        <dbReference type="ARBA" id="ARBA00001917"/>
    </source>
</evidence>
<dbReference type="Gene3D" id="3.20.20.70">
    <property type="entry name" value="Aldolase class I"/>
    <property type="match status" value="1"/>
</dbReference>
<dbReference type="GO" id="GO:0005737">
    <property type="term" value="C:cytoplasm"/>
    <property type="evidence" value="ECO:0007669"/>
    <property type="project" value="InterPro"/>
</dbReference>
<dbReference type="InterPro" id="IPR005719">
    <property type="entry name" value="Dihydroorotate_DH_2"/>
</dbReference>
<accession>A0A0F9UUZ2</accession>
<keyword evidence="11" id="KW-0472">Membrane</keyword>
<feature type="domain" description="Dihydroorotate dehydrogenase catalytic" evidence="13">
    <location>
        <begin position="46"/>
        <end position="315"/>
    </location>
</feature>
<dbReference type="SUPFAM" id="SSF51395">
    <property type="entry name" value="FMN-linked oxidoreductases"/>
    <property type="match status" value="1"/>
</dbReference>
<evidence type="ECO:0000256" key="7">
    <source>
        <dbReference type="ARBA" id="ARBA00022630"/>
    </source>
</evidence>
<evidence type="ECO:0000259" key="13">
    <source>
        <dbReference type="Pfam" id="PF01180"/>
    </source>
</evidence>
<comment type="catalytic activity">
    <reaction evidence="12">
        <text>(S)-dihydroorotate + a quinone = orotate + a quinol</text>
        <dbReference type="Rhea" id="RHEA:30187"/>
        <dbReference type="ChEBI" id="CHEBI:24646"/>
        <dbReference type="ChEBI" id="CHEBI:30839"/>
        <dbReference type="ChEBI" id="CHEBI:30864"/>
        <dbReference type="ChEBI" id="CHEBI:132124"/>
        <dbReference type="EC" id="1.3.5.2"/>
    </reaction>
</comment>
<name>A0A0F9UUZ2_9ZZZZ</name>
<dbReference type="Pfam" id="PF01180">
    <property type="entry name" value="DHO_dh"/>
    <property type="match status" value="1"/>
</dbReference>
<evidence type="ECO:0000256" key="9">
    <source>
        <dbReference type="ARBA" id="ARBA00022975"/>
    </source>
</evidence>
<dbReference type="GO" id="GO:0006207">
    <property type="term" value="P:'de novo' pyrimidine nucleobase biosynthetic process"/>
    <property type="evidence" value="ECO:0007669"/>
    <property type="project" value="InterPro"/>
</dbReference>
<proteinExistence type="inferred from homology"/>
<evidence type="ECO:0000256" key="5">
    <source>
        <dbReference type="ARBA" id="ARBA00005359"/>
    </source>
</evidence>
<evidence type="ECO:0000256" key="8">
    <source>
        <dbReference type="ARBA" id="ARBA00022643"/>
    </source>
</evidence>
<comment type="pathway">
    <text evidence="4">Pyrimidine metabolism; UMP biosynthesis via de novo pathway; orotate from (S)-dihydroorotate (quinone route): step 1/1.</text>
</comment>
<dbReference type="InterPro" id="IPR005720">
    <property type="entry name" value="Dihydroorotate_DH_cat"/>
</dbReference>
<evidence type="ECO:0000256" key="12">
    <source>
        <dbReference type="ARBA" id="ARBA00048639"/>
    </source>
</evidence>
<comment type="subcellular location">
    <subcellularLocation>
        <location evidence="3">Membrane</location>
    </subcellularLocation>
</comment>
<keyword evidence="10" id="KW-0560">Oxidoreductase</keyword>
<evidence type="ECO:0000256" key="6">
    <source>
        <dbReference type="ARBA" id="ARBA00012791"/>
    </source>
</evidence>
<keyword evidence="7" id="KW-0285">Flavoprotein</keyword>
<dbReference type="GO" id="GO:0044205">
    <property type="term" value="P:'de novo' UMP biosynthetic process"/>
    <property type="evidence" value="ECO:0007669"/>
    <property type="project" value="UniProtKB-UniPathway"/>
</dbReference>
<dbReference type="InterPro" id="IPR012135">
    <property type="entry name" value="Dihydroorotate_DH_1_2"/>
</dbReference>
<comment type="caution">
    <text evidence="14">The sequence shown here is derived from an EMBL/GenBank/DDBJ whole genome shotgun (WGS) entry which is preliminary data.</text>
</comment>
<evidence type="ECO:0000313" key="14">
    <source>
        <dbReference type="EMBL" id="KKN96855.1"/>
    </source>
</evidence>
<dbReference type="InterPro" id="IPR013785">
    <property type="entry name" value="Aldolase_TIM"/>
</dbReference>
<reference evidence="14" key="1">
    <citation type="journal article" date="2015" name="Nature">
        <title>Complex archaea that bridge the gap between prokaryotes and eukaryotes.</title>
        <authorList>
            <person name="Spang A."/>
            <person name="Saw J.H."/>
            <person name="Jorgensen S.L."/>
            <person name="Zaremba-Niedzwiedzka K."/>
            <person name="Martijn J."/>
            <person name="Lind A.E."/>
            <person name="van Eijk R."/>
            <person name="Schleper C."/>
            <person name="Guy L."/>
            <person name="Ettema T.J."/>
        </authorList>
    </citation>
    <scope>NUCLEOTIDE SEQUENCE</scope>
</reference>